<organism evidence="2 3">
    <name type="scientific">Gigaspora margarita</name>
    <dbReference type="NCBI Taxonomy" id="4874"/>
    <lineage>
        <taxon>Eukaryota</taxon>
        <taxon>Fungi</taxon>
        <taxon>Fungi incertae sedis</taxon>
        <taxon>Mucoromycota</taxon>
        <taxon>Glomeromycotina</taxon>
        <taxon>Glomeromycetes</taxon>
        <taxon>Diversisporales</taxon>
        <taxon>Gigasporaceae</taxon>
        <taxon>Gigaspora</taxon>
    </lineage>
</organism>
<sequence>MTKQFNNFFDENYIRNLQLDSFETNITVLSSNSYKLVSKTYNKIVVLNKVSFSNKYAMKDFINDLRQYGKVELHENILKFIGIIKQNTYGIMFIHEYANEGTLRQYLDQNFCKLNWNDKLTLAKQLVSAIKCLHESDIVHLNLNPKNIFVHKGNLKLNVFGAFQYRNKFLNKIKLLQYTDPQYFKNPKNYKLNKSSDIYSIGVILWEISSGIAPFESELSSELNLLSAIIHGKRESAIPGTPKNYVNIYTECWKYQPNLRPTIQHVFKKIINIHYNYEEIITESKDKEYNLTSLLQHILDLRYELIKELEIISSIIATLDKPLNSLDLRSNGLRSEEGKILADVLLKITTITSLDLYNNKLESEGGK</sequence>
<gene>
    <name evidence="2" type="ORF">F8M41_014186</name>
</gene>
<dbReference type="PRINTS" id="PR00109">
    <property type="entry name" value="TYRKINASE"/>
</dbReference>
<evidence type="ECO:0000259" key="1">
    <source>
        <dbReference type="PROSITE" id="PS50011"/>
    </source>
</evidence>
<dbReference type="PANTHER" id="PTHR44329">
    <property type="entry name" value="SERINE/THREONINE-PROTEIN KINASE TNNI3K-RELATED"/>
    <property type="match status" value="1"/>
</dbReference>
<dbReference type="Gene3D" id="3.80.10.10">
    <property type="entry name" value="Ribonuclease Inhibitor"/>
    <property type="match status" value="1"/>
</dbReference>
<dbReference type="InterPro" id="IPR001245">
    <property type="entry name" value="Ser-Thr/Tyr_kinase_cat_dom"/>
</dbReference>
<keyword evidence="2" id="KW-0418">Kinase</keyword>
<evidence type="ECO:0000313" key="2">
    <source>
        <dbReference type="EMBL" id="KAF0556954.1"/>
    </source>
</evidence>
<protein>
    <submittedName>
        <fullName evidence="2">Kinase-like protein</fullName>
    </submittedName>
</protein>
<dbReference type="PROSITE" id="PS50011">
    <property type="entry name" value="PROTEIN_KINASE_DOM"/>
    <property type="match status" value="1"/>
</dbReference>
<dbReference type="SUPFAM" id="SSF52047">
    <property type="entry name" value="RNI-like"/>
    <property type="match status" value="1"/>
</dbReference>
<dbReference type="EMBL" id="WTPW01000030">
    <property type="protein sequence ID" value="KAF0556954.1"/>
    <property type="molecule type" value="Genomic_DNA"/>
</dbReference>
<keyword evidence="2" id="KW-0808">Transferase</keyword>
<name>A0A8H4EV14_GIGMA</name>
<dbReference type="SUPFAM" id="SSF56112">
    <property type="entry name" value="Protein kinase-like (PK-like)"/>
    <property type="match status" value="1"/>
</dbReference>
<dbReference type="Proteomes" id="UP000439903">
    <property type="component" value="Unassembled WGS sequence"/>
</dbReference>
<feature type="domain" description="Protein kinase" evidence="1">
    <location>
        <begin position="23"/>
        <end position="277"/>
    </location>
</feature>
<evidence type="ECO:0000313" key="3">
    <source>
        <dbReference type="Proteomes" id="UP000439903"/>
    </source>
</evidence>
<keyword evidence="3" id="KW-1185">Reference proteome</keyword>
<reference evidence="2 3" key="1">
    <citation type="journal article" date="2019" name="Environ. Microbiol.">
        <title>At the nexus of three kingdoms: the genome of the mycorrhizal fungus Gigaspora margarita provides insights into plant, endobacterial and fungal interactions.</title>
        <authorList>
            <person name="Venice F."/>
            <person name="Ghignone S."/>
            <person name="Salvioli di Fossalunga A."/>
            <person name="Amselem J."/>
            <person name="Novero M."/>
            <person name="Xianan X."/>
            <person name="Sedzielewska Toro K."/>
            <person name="Morin E."/>
            <person name="Lipzen A."/>
            <person name="Grigoriev I.V."/>
            <person name="Henrissat B."/>
            <person name="Martin F.M."/>
            <person name="Bonfante P."/>
        </authorList>
    </citation>
    <scope>NUCLEOTIDE SEQUENCE [LARGE SCALE GENOMIC DNA]</scope>
    <source>
        <strain evidence="2 3">BEG34</strain>
    </source>
</reference>
<accession>A0A8H4EV14</accession>
<dbReference type="GO" id="GO:0004674">
    <property type="term" value="F:protein serine/threonine kinase activity"/>
    <property type="evidence" value="ECO:0007669"/>
    <property type="project" value="TreeGrafter"/>
</dbReference>
<comment type="caution">
    <text evidence="2">The sequence shown here is derived from an EMBL/GenBank/DDBJ whole genome shotgun (WGS) entry which is preliminary data.</text>
</comment>
<dbReference type="InterPro" id="IPR032675">
    <property type="entry name" value="LRR_dom_sf"/>
</dbReference>
<dbReference type="GO" id="GO:0005524">
    <property type="term" value="F:ATP binding"/>
    <property type="evidence" value="ECO:0007669"/>
    <property type="project" value="InterPro"/>
</dbReference>
<dbReference type="Pfam" id="PF07714">
    <property type="entry name" value="PK_Tyr_Ser-Thr"/>
    <property type="match status" value="1"/>
</dbReference>
<dbReference type="InterPro" id="IPR051681">
    <property type="entry name" value="Ser/Thr_Kinases-Pseudokinases"/>
</dbReference>
<dbReference type="AlphaFoldDB" id="A0A8H4EV14"/>
<dbReference type="OrthoDB" id="10261027at2759"/>
<dbReference type="Gene3D" id="1.10.510.10">
    <property type="entry name" value="Transferase(Phosphotransferase) domain 1"/>
    <property type="match status" value="1"/>
</dbReference>
<proteinExistence type="predicted"/>
<dbReference type="InterPro" id="IPR011009">
    <property type="entry name" value="Kinase-like_dom_sf"/>
</dbReference>
<dbReference type="InterPro" id="IPR000719">
    <property type="entry name" value="Prot_kinase_dom"/>
</dbReference>